<evidence type="ECO:0000313" key="3">
    <source>
        <dbReference type="EMBL" id="WAA09617.1"/>
    </source>
</evidence>
<keyword evidence="4" id="KW-1185">Reference proteome</keyword>
<gene>
    <name evidence="3" type="ORF">OE104_14000</name>
</gene>
<dbReference type="AlphaFoldDB" id="A0A9E8RXJ2"/>
<keyword evidence="1" id="KW-0175">Coiled coil</keyword>
<dbReference type="KEGG" id="faf:OE104_14000"/>
<keyword evidence="2" id="KW-1133">Transmembrane helix</keyword>
<evidence type="ECO:0000256" key="2">
    <source>
        <dbReference type="SAM" id="Phobius"/>
    </source>
</evidence>
<dbReference type="Pfam" id="PF14014">
    <property type="entry name" value="DUF4230"/>
    <property type="match status" value="1"/>
</dbReference>
<dbReference type="EMBL" id="CP106878">
    <property type="protein sequence ID" value="WAA09617.1"/>
    <property type="molecule type" value="Genomic_DNA"/>
</dbReference>
<reference evidence="3" key="1">
    <citation type="submission" date="2022-09" db="EMBL/GenBank/DDBJ databases">
        <title>Complete Genomes of Fervidibacillus albus and Fervidibacillus halotolerans isolated from tidal flat sediments.</title>
        <authorList>
            <person name="Kwon K.K."/>
            <person name="Yang S.-H."/>
            <person name="Park M.J."/>
            <person name="Oh H.-M."/>
        </authorList>
    </citation>
    <scope>NUCLEOTIDE SEQUENCE</scope>
    <source>
        <strain evidence="3">MEBiC13591</strain>
    </source>
</reference>
<keyword evidence="2" id="KW-0472">Membrane</keyword>
<organism evidence="3 4">
    <name type="scientific">Fervidibacillus albus</name>
    <dbReference type="NCBI Taxonomy" id="2980026"/>
    <lineage>
        <taxon>Bacteria</taxon>
        <taxon>Bacillati</taxon>
        <taxon>Bacillota</taxon>
        <taxon>Bacilli</taxon>
        <taxon>Bacillales</taxon>
        <taxon>Bacillaceae</taxon>
        <taxon>Fervidibacillus</taxon>
    </lineage>
</organism>
<proteinExistence type="predicted"/>
<protein>
    <submittedName>
        <fullName evidence="3">DUF4230 domain-containing protein</fullName>
    </submittedName>
</protein>
<keyword evidence="2" id="KW-0812">Transmembrane</keyword>
<name>A0A9E8RXJ2_9BACI</name>
<sequence>MTSKEQQMQKEIANLKEQLKRAEMEQSATMAALGRKRNQFSIPFFKRTGIFIPVMTIIFIIVIMTLSFRSVFLKEGSVTNTISSFAEQIQQLSSLTTAKGYMKAVVEQEDNELFGKKIDMNIPGTKRKTLLIIPGEVTAGVDLSKVQESDIQVDEEKKTITLNLPKAEIIQQPSLDFSEAQVYSSEGLFRGKADLEEGYAMAELAREQVLQEAIEQGLLESAEQQAKTVIETFFHRLGYDTTVQFSSEQ</sequence>
<dbReference type="InterPro" id="IPR025324">
    <property type="entry name" value="DUF4230"/>
</dbReference>
<feature type="transmembrane region" description="Helical" evidence="2">
    <location>
        <begin position="44"/>
        <end position="68"/>
    </location>
</feature>
<evidence type="ECO:0000256" key="1">
    <source>
        <dbReference type="SAM" id="Coils"/>
    </source>
</evidence>
<dbReference type="RefSeq" id="WP_275417398.1">
    <property type="nucleotide sequence ID" value="NZ_CP106878.1"/>
</dbReference>
<feature type="coiled-coil region" evidence="1">
    <location>
        <begin position="1"/>
        <end position="32"/>
    </location>
</feature>
<evidence type="ECO:0000313" key="4">
    <source>
        <dbReference type="Proteomes" id="UP001164718"/>
    </source>
</evidence>
<dbReference type="Proteomes" id="UP001164718">
    <property type="component" value="Chromosome"/>
</dbReference>
<accession>A0A9E8RXJ2</accession>